<dbReference type="Gene3D" id="3.40.50.1980">
    <property type="entry name" value="Nitrogenase molybdenum iron protein domain"/>
    <property type="match status" value="2"/>
</dbReference>
<sequence length="326" mass="36455">MRYALMAGVMLFCGFALAGSENHSEIRVATPWPAQSTIIAMLGYSRNIVGTSAVAQRIPLFRQIYPDIIQVPVVSVTSAHEIHPEQVIALRAQLLIIPQNMHLSQAGVLARASIKTLALPANSLTALRQRVTLTAQALGPDAQAQDRRYQAYFDRNLNLVRQRLRHLPDTERVKVYHSMGSPLITSGRPSLNQDWMDVAGAENEAESWFPAKKNGAGEVPLEKIVAANPQVIVAMNARDAAAIRENPAWQGTLAVQHQRVYTNPQGLFWWCRETSESALQILWLAKTLYPQHFADIDMVQETRAFYRRFFAVTLSTAQIEKILHPE</sequence>
<organism evidence="3 4">
    <name type="scientific">Erwinia mallotivora</name>
    <dbReference type="NCBI Taxonomy" id="69222"/>
    <lineage>
        <taxon>Bacteria</taxon>
        <taxon>Pseudomonadati</taxon>
        <taxon>Pseudomonadota</taxon>
        <taxon>Gammaproteobacteria</taxon>
        <taxon>Enterobacterales</taxon>
        <taxon>Erwiniaceae</taxon>
        <taxon>Erwinia</taxon>
    </lineage>
</organism>
<name>A0A014M6H8_9GAMM</name>
<dbReference type="Proteomes" id="UP000019918">
    <property type="component" value="Unassembled WGS sequence"/>
</dbReference>
<dbReference type="InterPro" id="IPR050902">
    <property type="entry name" value="ABC_Transporter_SBP"/>
</dbReference>
<dbReference type="PANTHER" id="PTHR30535:SF34">
    <property type="entry name" value="MOLYBDATE-BINDING PROTEIN MOLA"/>
    <property type="match status" value="1"/>
</dbReference>
<dbReference type="PANTHER" id="PTHR30535">
    <property type="entry name" value="VITAMIN B12-BINDING PROTEIN"/>
    <property type="match status" value="1"/>
</dbReference>
<dbReference type="PATRIC" id="fig|69222.5.peg.70"/>
<evidence type="ECO:0000313" key="4">
    <source>
        <dbReference type="Proteomes" id="UP000019918"/>
    </source>
</evidence>
<comment type="caution">
    <text evidence="3">The sequence shown here is derived from an EMBL/GenBank/DDBJ whole genome shotgun (WGS) entry which is preliminary data.</text>
</comment>
<keyword evidence="4" id="KW-1185">Reference proteome</keyword>
<keyword evidence="1" id="KW-0732">Signal</keyword>
<protein>
    <submittedName>
        <fullName evidence="3">ABC transporter substrate-binding protein</fullName>
    </submittedName>
</protein>
<proteinExistence type="predicted"/>
<dbReference type="EMBL" id="JFHN01000010">
    <property type="protein sequence ID" value="EXU77401.1"/>
    <property type="molecule type" value="Genomic_DNA"/>
</dbReference>
<feature type="domain" description="Fe/B12 periplasmic-binding" evidence="2">
    <location>
        <begin position="27"/>
        <end position="292"/>
    </location>
</feature>
<dbReference type="PROSITE" id="PS50983">
    <property type="entry name" value="FE_B12_PBP"/>
    <property type="match status" value="1"/>
</dbReference>
<evidence type="ECO:0000256" key="1">
    <source>
        <dbReference type="SAM" id="SignalP"/>
    </source>
</evidence>
<gene>
    <name evidence="3" type="ORF">BG55_00275</name>
</gene>
<dbReference type="AlphaFoldDB" id="A0A014M6H8"/>
<evidence type="ECO:0000259" key="2">
    <source>
        <dbReference type="PROSITE" id="PS50983"/>
    </source>
</evidence>
<dbReference type="CDD" id="cd01142">
    <property type="entry name" value="TroA_e"/>
    <property type="match status" value="1"/>
</dbReference>
<dbReference type="Gene3D" id="1.20.58.2180">
    <property type="match status" value="1"/>
</dbReference>
<reference evidence="3 4" key="1">
    <citation type="submission" date="2014-02" db="EMBL/GenBank/DDBJ databases">
        <title>Draft genome of Erwinia mallotivora strain BT-MARDI, a papaya dieback pathogen.</title>
        <authorList>
            <person name="Redzuan R."/>
            <person name="Abu Bakar N."/>
            <person name="Badrun R."/>
            <person name="Mohd Raih M.F."/>
            <person name="Rozano L."/>
            <person name="Mat Amin N."/>
        </authorList>
    </citation>
    <scope>NUCLEOTIDE SEQUENCE [LARGE SCALE GENOMIC DNA]</scope>
    <source>
        <strain evidence="3 4">BT-MARDI</strain>
    </source>
</reference>
<evidence type="ECO:0000313" key="3">
    <source>
        <dbReference type="EMBL" id="EXU77401.1"/>
    </source>
</evidence>
<dbReference type="InterPro" id="IPR002491">
    <property type="entry name" value="ABC_transptr_periplasmic_BD"/>
</dbReference>
<dbReference type="SUPFAM" id="SSF53807">
    <property type="entry name" value="Helical backbone' metal receptor"/>
    <property type="match status" value="1"/>
</dbReference>
<dbReference type="Pfam" id="PF01497">
    <property type="entry name" value="Peripla_BP_2"/>
    <property type="match status" value="1"/>
</dbReference>
<feature type="signal peptide" evidence="1">
    <location>
        <begin position="1"/>
        <end position="18"/>
    </location>
</feature>
<accession>A0A014M6H8</accession>
<dbReference type="STRING" id="69222.BG55_00275"/>
<feature type="chain" id="PRO_5001472057" evidence="1">
    <location>
        <begin position="19"/>
        <end position="326"/>
    </location>
</feature>